<evidence type="ECO:0000256" key="5">
    <source>
        <dbReference type="HAMAP-Rule" id="MF_00374"/>
    </source>
</evidence>
<dbReference type="GeneID" id="98062603"/>
<dbReference type="RefSeq" id="WP_102365569.1">
    <property type="nucleotide sequence ID" value="NZ_CP020991.1"/>
</dbReference>
<gene>
    <name evidence="5" type="primary">rpmC</name>
    <name evidence="6" type="ORF">B9O19_01197</name>
</gene>
<dbReference type="Gene3D" id="1.10.287.310">
    <property type="match status" value="1"/>
</dbReference>
<dbReference type="OrthoDB" id="9815192at2"/>
<sequence>MKINEIRDLSTQELEDKVQDLKEELFNLRFQNATNQLDNPMRMVSVKKEIARCKTVLKEKELGLNSNINA</sequence>
<dbReference type="Proteomes" id="UP000235589">
    <property type="component" value="Chromosome"/>
</dbReference>
<keyword evidence="3 5" id="KW-0687">Ribonucleoprotein</keyword>
<proteinExistence type="inferred from homology"/>
<evidence type="ECO:0000256" key="1">
    <source>
        <dbReference type="ARBA" id="ARBA00009254"/>
    </source>
</evidence>
<dbReference type="FunFam" id="1.10.287.310:FF:000001">
    <property type="entry name" value="50S ribosomal protein L29"/>
    <property type="match status" value="1"/>
</dbReference>
<keyword evidence="2 5" id="KW-0689">Ribosomal protein</keyword>
<protein>
    <recommendedName>
        <fullName evidence="4 5">Large ribosomal subunit protein uL29</fullName>
    </recommendedName>
</protein>
<dbReference type="AlphaFoldDB" id="A0A2K9P3Z0"/>
<organism evidence="6 7">
    <name type="scientific">Monoglobus pectinilyticus</name>
    <dbReference type="NCBI Taxonomy" id="1981510"/>
    <lineage>
        <taxon>Bacteria</taxon>
        <taxon>Bacillati</taxon>
        <taxon>Bacillota</taxon>
        <taxon>Clostridia</taxon>
        <taxon>Monoglobales</taxon>
        <taxon>Monoglobaceae</taxon>
        <taxon>Monoglobus</taxon>
    </lineage>
</organism>
<dbReference type="GO" id="GO:0022625">
    <property type="term" value="C:cytosolic large ribosomal subunit"/>
    <property type="evidence" value="ECO:0007669"/>
    <property type="project" value="TreeGrafter"/>
</dbReference>
<dbReference type="InterPro" id="IPR001854">
    <property type="entry name" value="Ribosomal_uL29"/>
</dbReference>
<dbReference type="PANTHER" id="PTHR10916">
    <property type="entry name" value="60S RIBOSOMAL PROTEIN L35/50S RIBOSOMAL PROTEIN L29"/>
    <property type="match status" value="1"/>
</dbReference>
<dbReference type="HAMAP" id="MF_00374">
    <property type="entry name" value="Ribosomal_uL29"/>
    <property type="match status" value="1"/>
</dbReference>
<evidence type="ECO:0000313" key="7">
    <source>
        <dbReference type="Proteomes" id="UP000235589"/>
    </source>
</evidence>
<dbReference type="InterPro" id="IPR050063">
    <property type="entry name" value="Ribosomal_protein_uL29"/>
</dbReference>
<dbReference type="KEGG" id="mpec:B9O19_01197"/>
<name>A0A2K9P3Z0_9FIRM</name>
<evidence type="ECO:0000313" key="6">
    <source>
        <dbReference type="EMBL" id="AUO19358.1"/>
    </source>
</evidence>
<dbReference type="CDD" id="cd00427">
    <property type="entry name" value="Ribosomal_L29_HIP"/>
    <property type="match status" value="1"/>
</dbReference>
<accession>A0A2K9P3Z0</accession>
<dbReference type="GO" id="GO:0003735">
    <property type="term" value="F:structural constituent of ribosome"/>
    <property type="evidence" value="ECO:0007669"/>
    <property type="project" value="InterPro"/>
</dbReference>
<dbReference type="EMBL" id="CP020991">
    <property type="protein sequence ID" value="AUO19358.1"/>
    <property type="molecule type" value="Genomic_DNA"/>
</dbReference>
<reference evidence="6 7" key="1">
    <citation type="submission" date="2017-04" db="EMBL/GenBank/DDBJ databases">
        <title>Monoglobus pectinilyticus 14 draft genome.</title>
        <authorList>
            <person name="Kim C."/>
            <person name="Rosendale D.I."/>
            <person name="Kelly W.J."/>
            <person name="Tannock G.W."/>
            <person name="Patchett M.L."/>
            <person name="Jordens J.Z."/>
        </authorList>
    </citation>
    <scope>NUCLEOTIDE SEQUENCE [LARGE SCALE GENOMIC DNA]</scope>
    <source>
        <strain evidence="6 7">14</strain>
    </source>
</reference>
<dbReference type="NCBIfam" id="TIGR00012">
    <property type="entry name" value="L29"/>
    <property type="match status" value="1"/>
</dbReference>
<evidence type="ECO:0000256" key="3">
    <source>
        <dbReference type="ARBA" id="ARBA00023274"/>
    </source>
</evidence>
<evidence type="ECO:0000256" key="4">
    <source>
        <dbReference type="ARBA" id="ARBA00035204"/>
    </source>
</evidence>
<dbReference type="PANTHER" id="PTHR10916:SF0">
    <property type="entry name" value="LARGE RIBOSOMAL SUBUNIT PROTEIN UL29C"/>
    <property type="match status" value="1"/>
</dbReference>
<dbReference type="InterPro" id="IPR036049">
    <property type="entry name" value="Ribosomal_uL29_sf"/>
</dbReference>
<dbReference type="SUPFAM" id="SSF46561">
    <property type="entry name" value="Ribosomal protein L29 (L29p)"/>
    <property type="match status" value="1"/>
</dbReference>
<dbReference type="GO" id="GO:0006412">
    <property type="term" value="P:translation"/>
    <property type="evidence" value="ECO:0007669"/>
    <property type="project" value="UniProtKB-UniRule"/>
</dbReference>
<keyword evidence="7" id="KW-1185">Reference proteome</keyword>
<dbReference type="Pfam" id="PF00831">
    <property type="entry name" value="Ribosomal_L29"/>
    <property type="match status" value="1"/>
</dbReference>
<evidence type="ECO:0000256" key="2">
    <source>
        <dbReference type="ARBA" id="ARBA00022980"/>
    </source>
</evidence>
<comment type="similarity">
    <text evidence="1 5">Belongs to the universal ribosomal protein uL29 family.</text>
</comment>